<dbReference type="EMBL" id="CP049056">
    <property type="protein sequence ID" value="QIE56448.1"/>
    <property type="molecule type" value="Genomic_DNA"/>
</dbReference>
<evidence type="ECO:0008006" key="3">
    <source>
        <dbReference type="Google" id="ProtNLM"/>
    </source>
</evidence>
<dbReference type="RefSeq" id="WP_165099719.1">
    <property type="nucleotide sequence ID" value="NZ_CP049056.1"/>
</dbReference>
<dbReference type="AlphaFoldDB" id="A0A7L5C039"/>
<name>A0A7L5C039_9RHOB</name>
<evidence type="ECO:0000313" key="1">
    <source>
        <dbReference type="EMBL" id="QIE56448.1"/>
    </source>
</evidence>
<sequence length="73" mass="8203">MAFLTGVSTEPQRFQVALGVRAALRKIILWLSVARERRELAGLAYHRLDDIGVAPKAADSEAKRPFWAVRKRA</sequence>
<reference evidence="1 2" key="1">
    <citation type="submission" date="2020-02" db="EMBL/GenBank/DDBJ databases">
        <title>complete genome sequence of Rhodobacteraceae bacterium.</title>
        <authorList>
            <person name="Park J."/>
            <person name="Kim Y.-S."/>
            <person name="Kim K.-H."/>
        </authorList>
    </citation>
    <scope>NUCLEOTIDE SEQUENCE [LARGE SCALE GENOMIC DNA]</scope>
    <source>
        <strain evidence="1 2">RR4-56</strain>
    </source>
</reference>
<accession>A0A7L5C039</accession>
<dbReference type="Proteomes" id="UP000503336">
    <property type="component" value="Chromosome"/>
</dbReference>
<organism evidence="1 2">
    <name type="scientific">Pikeienuella piscinae</name>
    <dbReference type="NCBI Taxonomy" id="2748098"/>
    <lineage>
        <taxon>Bacteria</taxon>
        <taxon>Pseudomonadati</taxon>
        <taxon>Pseudomonadota</taxon>
        <taxon>Alphaproteobacteria</taxon>
        <taxon>Rhodobacterales</taxon>
        <taxon>Paracoccaceae</taxon>
        <taxon>Pikeienuella</taxon>
    </lineage>
</organism>
<evidence type="ECO:0000313" key="2">
    <source>
        <dbReference type="Proteomes" id="UP000503336"/>
    </source>
</evidence>
<protein>
    <recommendedName>
        <fullName evidence="3">DUF1127 domain-containing protein</fullName>
    </recommendedName>
</protein>
<keyword evidence="2" id="KW-1185">Reference proteome</keyword>
<dbReference type="KEGG" id="hdh:G5B40_13845"/>
<gene>
    <name evidence="1" type="ORF">G5B40_13845</name>
</gene>
<proteinExistence type="predicted"/>